<accession>A0A7J7F4T1</accession>
<dbReference type="InterPro" id="IPR039471">
    <property type="entry name" value="CXorf65-like"/>
</dbReference>
<dbReference type="Pfam" id="PF15874">
    <property type="entry name" value="Il2rg"/>
    <property type="match status" value="1"/>
</dbReference>
<organism evidence="2 3">
    <name type="scientific">Diceros bicornis minor</name>
    <name type="common">South-central black rhinoceros</name>
    <dbReference type="NCBI Taxonomy" id="77932"/>
    <lineage>
        <taxon>Eukaryota</taxon>
        <taxon>Metazoa</taxon>
        <taxon>Chordata</taxon>
        <taxon>Craniata</taxon>
        <taxon>Vertebrata</taxon>
        <taxon>Euteleostomi</taxon>
        <taxon>Mammalia</taxon>
        <taxon>Eutheria</taxon>
        <taxon>Laurasiatheria</taxon>
        <taxon>Perissodactyla</taxon>
        <taxon>Rhinocerotidae</taxon>
        <taxon>Diceros</taxon>
    </lineage>
</organism>
<dbReference type="AlphaFoldDB" id="A0A7J7F4T1"/>
<feature type="region of interest" description="Disordered" evidence="1">
    <location>
        <begin position="171"/>
        <end position="208"/>
    </location>
</feature>
<evidence type="ECO:0000313" key="2">
    <source>
        <dbReference type="EMBL" id="KAF5923053.1"/>
    </source>
</evidence>
<evidence type="ECO:0000256" key="1">
    <source>
        <dbReference type="SAM" id="MobiDB-lite"/>
    </source>
</evidence>
<sequence length="208" mass="22791">MFITVMFGAGCWELVNPWCSLVTLAIHLRQRGQVPPDATIALLAEDGHLVSLVEGLEEGASPAPSMGTALLQERRTYVLVQIIKGEGGAPIRYESLLQNLDDRCPELAEELRWLSGLPPMGDGRRRHTATRRGHQEQGPPPSRSRRAQPASGPAAFLLQYLRSCINKRSKVVDRGQGHTQGHQGAPKMWVQRKGSRGRDKKGGGGKHP</sequence>
<keyword evidence="3" id="KW-1185">Reference proteome</keyword>
<name>A0A7J7F4T1_DICBM</name>
<dbReference type="EMBL" id="JACDTQ010001372">
    <property type="protein sequence ID" value="KAF5923053.1"/>
    <property type="molecule type" value="Genomic_DNA"/>
</dbReference>
<dbReference type="PANTHER" id="PTHR33887">
    <property type="entry name" value="PB1 DOMAIN-CONTAINING PROTEIN"/>
    <property type="match status" value="1"/>
</dbReference>
<dbReference type="PANTHER" id="PTHR33887:SF1">
    <property type="entry name" value="GENE 867-RELATED"/>
    <property type="match status" value="1"/>
</dbReference>
<evidence type="ECO:0000313" key="3">
    <source>
        <dbReference type="Proteomes" id="UP000551758"/>
    </source>
</evidence>
<proteinExistence type="predicted"/>
<dbReference type="Proteomes" id="UP000551758">
    <property type="component" value="Unassembled WGS sequence"/>
</dbReference>
<feature type="region of interest" description="Disordered" evidence="1">
    <location>
        <begin position="115"/>
        <end position="151"/>
    </location>
</feature>
<protein>
    <submittedName>
        <fullName evidence="2">Uncharacterized protein</fullName>
    </submittedName>
</protein>
<gene>
    <name evidence="2" type="ORF">HPG69_016519</name>
</gene>
<reference evidence="2 3" key="1">
    <citation type="journal article" date="2020" name="Mol. Biol. Evol.">
        <title>Interspecific Gene Flow and the Evolution of Specialization in Black and White Rhinoceros.</title>
        <authorList>
            <person name="Moodley Y."/>
            <person name="Westbury M.V."/>
            <person name="Russo I.M."/>
            <person name="Gopalakrishnan S."/>
            <person name="Rakotoarivelo A."/>
            <person name="Olsen R.A."/>
            <person name="Prost S."/>
            <person name="Tunstall T."/>
            <person name="Ryder O.A."/>
            <person name="Dalen L."/>
            <person name="Bruford M.W."/>
        </authorList>
    </citation>
    <scope>NUCLEOTIDE SEQUENCE [LARGE SCALE GENOMIC DNA]</scope>
    <source>
        <strain evidence="2">SBR-YM</strain>
        <tissue evidence="2">Skin</tissue>
    </source>
</reference>
<comment type="caution">
    <text evidence="2">The sequence shown here is derived from an EMBL/GenBank/DDBJ whole genome shotgun (WGS) entry which is preliminary data.</text>
</comment>